<proteinExistence type="inferred from homology"/>
<reference evidence="9 10" key="1">
    <citation type="journal article" date="2019" name="Nat. Ecol. Evol.">
        <title>Megaphylogeny resolves global patterns of mushroom evolution.</title>
        <authorList>
            <person name="Varga T."/>
            <person name="Krizsan K."/>
            <person name="Foldi C."/>
            <person name="Dima B."/>
            <person name="Sanchez-Garcia M."/>
            <person name="Sanchez-Ramirez S."/>
            <person name="Szollosi G.J."/>
            <person name="Szarkandi J.G."/>
            <person name="Papp V."/>
            <person name="Albert L."/>
            <person name="Andreopoulos W."/>
            <person name="Angelini C."/>
            <person name="Antonin V."/>
            <person name="Barry K.W."/>
            <person name="Bougher N.L."/>
            <person name="Buchanan P."/>
            <person name="Buyck B."/>
            <person name="Bense V."/>
            <person name="Catcheside P."/>
            <person name="Chovatia M."/>
            <person name="Cooper J."/>
            <person name="Damon W."/>
            <person name="Desjardin D."/>
            <person name="Finy P."/>
            <person name="Geml J."/>
            <person name="Haridas S."/>
            <person name="Hughes K."/>
            <person name="Justo A."/>
            <person name="Karasinski D."/>
            <person name="Kautmanova I."/>
            <person name="Kiss B."/>
            <person name="Kocsube S."/>
            <person name="Kotiranta H."/>
            <person name="LaButti K.M."/>
            <person name="Lechner B.E."/>
            <person name="Liimatainen K."/>
            <person name="Lipzen A."/>
            <person name="Lukacs Z."/>
            <person name="Mihaltcheva S."/>
            <person name="Morgado L.N."/>
            <person name="Niskanen T."/>
            <person name="Noordeloos M.E."/>
            <person name="Ohm R.A."/>
            <person name="Ortiz-Santana B."/>
            <person name="Ovrebo C."/>
            <person name="Racz N."/>
            <person name="Riley R."/>
            <person name="Savchenko A."/>
            <person name="Shiryaev A."/>
            <person name="Soop K."/>
            <person name="Spirin V."/>
            <person name="Szebenyi C."/>
            <person name="Tomsovsky M."/>
            <person name="Tulloss R.E."/>
            <person name="Uehling J."/>
            <person name="Grigoriev I.V."/>
            <person name="Vagvolgyi C."/>
            <person name="Papp T."/>
            <person name="Martin F.M."/>
            <person name="Miettinen O."/>
            <person name="Hibbett D.S."/>
            <person name="Nagy L.G."/>
        </authorList>
    </citation>
    <scope>NUCLEOTIDE SEQUENCE [LARGE SCALE GENOMIC DNA]</scope>
    <source>
        <strain evidence="9 10">FP101781</strain>
    </source>
</reference>
<evidence type="ECO:0000256" key="1">
    <source>
        <dbReference type="ARBA" id="ARBA00022516"/>
    </source>
</evidence>
<evidence type="ECO:0000313" key="10">
    <source>
        <dbReference type="Proteomes" id="UP000298030"/>
    </source>
</evidence>
<dbReference type="Proteomes" id="UP000298030">
    <property type="component" value="Unassembled WGS sequence"/>
</dbReference>
<dbReference type="OrthoDB" id="15433at2759"/>
<name>A0A4Y7T9G0_COPMI</name>
<evidence type="ECO:0000259" key="8">
    <source>
        <dbReference type="Pfam" id="PF01648"/>
    </source>
</evidence>
<dbReference type="GO" id="GO:0006633">
    <property type="term" value="P:fatty acid biosynthetic process"/>
    <property type="evidence" value="ECO:0007669"/>
    <property type="project" value="UniProtKB-KW"/>
</dbReference>
<keyword evidence="3" id="KW-0479">Metal-binding</keyword>
<dbReference type="AlphaFoldDB" id="A0A4Y7T9G0"/>
<dbReference type="HAMAP" id="MF_00101">
    <property type="entry name" value="AcpS"/>
    <property type="match status" value="1"/>
</dbReference>
<evidence type="ECO:0000313" key="9">
    <source>
        <dbReference type="EMBL" id="TEB30199.1"/>
    </source>
</evidence>
<keyword evidence="5" id="KW-0460">Magnesium</keyword>
<dbReference type="InterPro" id="IPR037143">
    <property type="entry name" value="4-PPantetheinyl_Trfase_dom_sf"/>
</dbReference>
<feature type="domain" description="4'-phosphopantetheinyl transferase" evidence="8">
    <location>
        <begin position="5"/>
        <end position="109"/>
    </location>
</feature>
<protein>
    <submittedName>
        <fullName evidence="9">4'-phosphopantetheinyl transferase</fullName>
    </submittedName>
</protein>
<evidence type="ECO:0000256" key="2">
    <source>
        <dbReference type="ARBA" id="ARBA00022679"/>
    </source>
</evidence>
<dbReference type="InterPro" id="IPR004568">
    <property type="entry name" value="Ppantetheine-prot_Trfase_dom"/>
</dbReference>
<keyword evidence="7" id="KW-0275">Fatty acid biosynthesis</keyword>
<evidence type="ECO:0000256" key="5">
    <source>
        <dbReference type="ARBA" id="ARBA00022842"/>
    </source>
</evidence>
<gene>
    <name evidence="9" type="ORF">FA13DRAFT_1734020</name>
</gene>
<dbReference type="InterPro" id="IPR008278">
    <property type="entry name" value="4-PPantetheinyl_Trfase_dom"/>
</dbReference>
<accession>A0A4Y7T9G0</accession>
<dbReference type="SUPFAM" id="SSF56214">
    <property type="entry name" value="4'-phosphopantetheinyl transferase"/>
    <property type="match status" value="1"/>
</dbReference>
<evidence type="ECO:0000256" key="7">
    <source>
        <dbReference type="ARBA" id="ARBA00023160"/>
    </source>
</evidence>
<keyword evidence="4" id="KW-0276">Fatty acid metabolism</keyword>
<dbReference type="Gene3D" id="3.90.470.20">
    <property type="entry name" value="4'-phosphopantetheinyl transferase domain"/>
    <property type="match status" value="1"/>
</dbReference>
<dbReference type="Pfam" id="PF01648">
    <property type="entry name" value="ACPS"/>
    <property type="match status" value="1"/>
</dbReference>
<organism evidence="9 10">
    <name type="scientific">Coprinellus micaceus</name>
    <name type="common">Glistening ink-cap mushroom</name>
    <name type="synonym">Coprinus micaceus</name>
    <dbReference type="NCBI Taxonomy" id="71717"/>
    <lineage>
        <taxon>Eukaryota</taxon>
        <taxon>Fungi</taxon>
        <taxon>Dikarya</taxon>
        <taxon>Basidiomycota</taxon>
        <taxon>Agaricomycotina</taxon>
        <taxon>Agaricomycetes</taxon>
        <taxon>Agaricomycetidae</taxon>
        <taxon>Agaricales</taxon>
        <taxon>Agaricineae</taxon>
        <taxon>Psathyrellaceae</taxon>
        <taxon>Coprinellus</taxon>
    </lineage>
</organism>
<evidence type="ECO:0000256" key="3">
    <source>
        <dbReference type="ARBA" id="ARBA00022723"/>
    </source>
</evidence>
<keyword evidence="6" id="KW-0443">Lipid metabolism</keyword>
<dbReference type="InterPro" id="IPR002582">
    <property type="entry name" value="ACPS"/>
</dbReference>
<sequence length="136" mass="15551">MPILGIGVDVLHVPRIARVLQRTYAHRFANRILSSREHRQWEAMRSSGTTSNEECLRFLAVRWCVKEAAYKAMYPSIIPTWKDLTYTSFSKGVKPHLTYHPANPKERATIESIYVSVSHDGEYVFSQVLVEGALSQ</sequence>
<dbReference type="GO" id="GO:0008897">
    <property type="term" value="F:holo-[acyl-carrier-protein] synthase activity"/>
    <property type="evidence" value="ECO:0007669"/>
    <property type="project" value="InterPro"/>
</dbReference>
<keyword evidence="10" id="KW-1185">Reference proteome</keyword>
<dbReference type="STRING" id="71717.A0A4Y7T9G0"/>
<keyword evidence="2 9" id="KW-0808">Transferase</keyword>
<evidence type="ECO:0000256" key="6">
    <source>
        <dbReference type="ARBA" id="ARBA00023098"/>
    </source>
</evidence>
<evidence type="ECO:0000256" key="4">
    <source>
        <dbReference type="ARBA" id="ARBA00022832"/>
    </source>
</evidence>
<dbReference type="GO" id="GO:0000287">
    <property type="term" value="F:magnesium ion binding"/>
    <property type="evidence" value="ECO:0007669"/>
    <property type="project" value="InterPro"/>
</dbReference>
<dbReference type="EMBL" id="QPFP01000024">
    <property type="protein sequence ID" value="TEB30199.1"/>
    <property type="molecule type" value="Genomic_DNA"/>
</dbReference>
<comment type="caution">
    <text evidence="9">The sequence shown here is derived from an EMBL/GenBank/DDBJ whole genome shotgun (WGS) entry which is preliminary data.</text>
</comment>
<keyword evidence="1" id="KW-0444">Lipid biosynthesis</keyword>
<dbReference type="NCBIfam" id="TIGR00556">
    <property type="entry name" value="pantethn_trn"/>
    <property type="match status" value="1"/>
</dbReference>